<evidence type="ECO:0000256" key="2">
    <source>
        <dbReference type="ARBA" id="ARBA00022630"/>
    </source>
</evidence>
<comment type="cofactor">
    <cofactor evidence="1">
        <name>FAD</name>
        <dbReference type="ChEBI" id="CHEBI:57692"/>
    </cofactor>
</comment>
<proteinExistence type="inferred from homology"/>
<keyword evidence="7" id="KW-1185">Reference proteome</keyword>
<dbReference type="InterPro" id="IPR003680">
    <property type="entry name" value="Flavodoxin_fold"/>
</dbReference>
<evidence type="ECO:0000313" key="6">
    <source>
        <dbReference type="EMBL" id="AIQ61809.1"/>
    </source>
</evidence>
<dbReference type="KEGG" id="pste:PSTEL_00315"/>
<sequence length="184" mass="20828">MKNFLVINGHQQYAGAEGRLNQTLADTIAAELSERGEVRTTTVQHGYDIEEERKKFLWADLVIFQTPIYWFSVPGLMKTYMDEVYAPGTFFEGAGTYGRGGLLTGTKYMFSTTWNAPAQAFGDPGQFFKGDGLEEAIRHLHRVQEYVGMKPLRSYACYDVIKNPRIEDYVAGLRRHLKEVLTGA</sequence>
<dbReference type="RefSeq" id="WP_038692859.1">
    <property type="nucleotide sequence ID" value="NZ_CP009286.1"/>
</dbReference>
<reference evidence="6 7" key="1">
    <citation type="submission" date="2014-08" db="EMBL/GenBank/DDBJ databases">
        <title>Comparative genomics of the Paenibacillus odorifer group.</title>
        <authorList>
            <person name="den Bakker H.C."/>
            <person name="Tsai Y.-C."/>
            <person name="Martin N."/>
            <person name="Korlach J."/>
            <person name="Wiedmann M."/>
        </authorList>
    </citation>
    <scope>NUCLEOTIDE SEQUENCE [LARGE SCALE GENOMIC DNA]</scope>
    <source>
        <strain evidence="6 7">DSM 14472</strain>
    </source>
</reference>
<feature type="domain" description="Flavodoxin-like fold" evidence="5">
    <location>
        <begin position="2"/>
        <end position="176"/>
    </location>
</feature>
<evidence type="ECO:0000256" key="4">
    <source>
        <dbReference type="ARBA" id="ARBA00037981"/>
    </source>
</evidence>
<evidence type="ECO:0000259" key="5">
    <source>
        <dbReference type="Pfam" id="PF02525"/>
    </source>
</evidence>
<dbReference type="Pfam" id="PF02525">
    <property type="entry name" value="Flavodoxin_2"/>
    <property type="match status" value="1"/>
</dbReference>
<dbReference type="STRING" id="169760.PSTEL_00315"/>
<protein>
    <submittedName>
        <fullName evidence="6">Flavodoxin</fullName>
    </submittedName>
</protein>
<keyword evidence="3" id="KW-0274">FAD</keyword>
<organism evidence="6 7">
    <name type="scientific">Paenibacillus stellifer</name>
    <dbReference type="NCBI Taxonomy" id="169760"/>
    <lineage>
        <taxon>Bacteria</taxon>
        <taxon>Bacillati</taxon>
        <taxon>Bacillota</taxon>
        <taxon>Bacilli</taxon>
        <taxon>Bacillales</taxon>
        <taxon>Paenibacillaceae</taxon>
        <taxon>Paenibacillus</taxon>
    </lineage>
</organism>
<dbReference type="Proteomes" id="UP000029507">
    <property type="component" value="Chromosome"/>
</dbReference>
<evidence type="ECO:0000256" key="1">
    <source>
        <dbReference type="ARBA" id="ARBA00001974"/>
    </source>
</evidence>
<dbReference type="PANTHER" id="PTHR46305">
    <property type="match status" value="1"/>
</dbReference>
<evidence type="ECO:0000256" key="3">
    <source>
        <dbReference type="ARBA" id="ARBA00022827"/>
    </source>
</evidence>
<name>A0A089MZI1_9BACL</name>
<evidence type="ECO:0000313" key="7">
    <source>
        <dbReference type="Proteomes" id="UP000029507"/>
    </source>
</evidence>
<dbReference type="Gene3D" id="3.40.50.360">
    <property type="match status" value="1"/>
</dbReference>
<dbReference type="PANTHER" id="PTHR46305:SF3">
    <property type="entry name" value="NADPH:QUINONE OXIDOREDUCTASE MDAB"/>
    <property type="match status" value="1"/>
</dbReference>
<comment type="similarity">
    <text evidence="4">Belongs to the oxidoreductase MdaB family.</text>
</comment>
<dbReference type="InterPro" id="IPR029039">
    <property type="entry name" value="Flavoprotein-like_sf"/>
</dbReference>
<gene>
    <name evidence="6" type="ORF">PSTEL_00315</name>
</gene>
<dbReference type="OrthoDB" id="9798454at2"/>
<dbReference type="AlphaFoldDB" id="A0A089MZI1"/>
<dbReference type="HOGENOM" id="CLU_083846_0_0_9"/>
<dbReference type="EMBL" id="CP009286">
    <property type="protein sequence ID" value="AIQ61809.1"/>
    <property type="molecule type" value="Genomic_DNA"/>
</dbReference>
<dbReference type="InterPro" id="IPR052397">
    <property type="entry name" value="NADPH-QR_MdaB"/>
</dbReference>
<dbReference type="SUPFAM" id="SSF52218">
    <property type="entry name" value="Flavoproteins"/>
    <property type="match status" value="1"/>
</dbReference>
<keyword evidence="2" id="KW-0285">Flavoprotein</keyword>
<accession>A0A089MZI1</accession>